<feature type="region of interest" description="Disordered" evidence="9">
    <location>
        <begin position="1"/>
        <end position="30"/>
    </location>
</feature>
<dbReference type="EMBL" id="QXJM01000048">
    <property type="protein sequence ID" value="RIE00792.1"/>
    <property type="molecule type" value="Genomic_DNA"/>
</dbReference>
<keyword evidence="8" id="KW-0902">Two-component regulatory system</keyword>
<comment type="caution">
    <text evidence="11">The sequence shown here is derived from an EMBL/GenBank/DDBJ whole genome shotgun (WGS) entry which is preliminary data.</text>
</comment>
<evidence type="ECO:0000256" key="7">
    <source>
        <dbReference type="ARBA" id="ARBA00022840"/>
    </source>
</evidence>
<dbReference type="PRINTS" id="PR00344">
    <property type="entry name" value="BCTRLSENSOR"/>
</dbReference>
<evidence type="ECO:0000256" key="8">
    <source>
        <dbReference type="ARBA" id="ARBA00023012"/>
    </source>
</evidence>
<evidence type="ECO:0000256" key="3">
    <source>
        <dbReference type="ARBA" id="ARBA00022553"/>
    </source>
</evidence>
<keyword evidence="5" id="KW-0547">Nucleotide-binding</keyword>
<keyword evidence="3" id="KW-0597">Phosphoprotein</keyword>
<protein>
    <recommendedName>
        <fullName evidence="2">histidine kinase</fullName>
        <ecNumber evidence="2">2.7.13.3</ecNumber>
    </recommendedName>
</protein>
<keyword evidence="4" id="KW-0808">Transferase</keyword>
<evidence type="ECO:0000256" key="9">
    <source>
        <dbReference type="SAM" id="MobiDB-lite"/>
    </source>
</evidence>
<dbReference type="PROSITE" id="PS50109">
    <property type="entry name" value="HIS_KIN"/>
    <property type="match status" value="1"/>
</dbReference>
<dbReference type="Pfam" id="PF02518">
    <property type="entry name" value="HATPase_c"/>
    <property type="match status" value="1"/>
</dbReference>
<evidence type="ECO:0000259" key="10">
    <source>
        <dbReference type="PROSITE" id="PS50109"/>
    </source>
</evidence>
<dbReference type="GO" id="GO:0000160">
    <property type="term" value="P:phosphorelay signal transduction system"/>
    <property type="evidence" value="ECO:0007669"/>
    <property type="project" value="UniProtKB-KW"/>
</dbReference>
<feature type="domain" description="Histidine kinase" evidence="10">
    <location>
        <begin position="24"/>
        <end position="114"/>
    </location>
</feature>
<reference evidence="11 12" key="1">
    <citation type="submission" date="2018-09" db="EMBL/GenBank/DDBJ databases">
        <title>Cohnella cavernae sp. nov., isolated from a karst cave.</title>
        <authorList>
            <person name="Zhu H."/>
        </authorList>
    </citation>
    <scope>NUCLEOTIDE SEQUENCE [LARGE SCALE GENOMIC DNA]</scope>
    <source>
        <strain evidence="11 12">K2E09-144</strain>
    </source>
</reference>
<dbReference type="PANTHER" id="PTHR43065:SF10">
    <property type="entry name" value="PEROXIDE STRESS-ACTIVATED HISTIDINE KINASE MAK3"/>
    <property type="match status" value="1"/>
</dbReference>
<keyword evidence="6" id="KW-0418">Kinase</keyword>
<dbReference type="SMART" id="SM00387">
    <property type="entry name" value="HATPase_c"/>
    <property type="match status" value="1"/>
</dbReference>
<keyword evidence="7 11" id="KW-0067">ATP-binding</keyword>
<evidence type="ECO:0000256" key="6">
    <source>
        <dbReference type="ARBA" id="ARBA00022777"/>
    </source>
</evidence>
<keyword evidence="12" id="KW-1185">Reference proteome</keyword>
<comment type="catalytic activity">
    <reaction evidence="1">
        <text>ATP + protein L-histidine = ADP + protein N-phospho-L-histidine.</text>
        <dbReference type="EC" id="2.7.13.3"/>
    </reaction>
</comment>
<evidence type="ECO:0000256" key="1">
    <source>
        <dbReference type="ARBA" id="ARBA00000085"/>
    </source>
</evidence>
<evidence type="ECO:0000256" key="4">
    <source>
        <dbReference type="ARBA" id="ARBA00022679"/>
    </source>
</evidence>
<dbReference type="InterPro" id="IPR005467">
    <property type="entry name" value="His_kinase_dom"/>
</dbReference>
<sequence length="127" mass="13596">MAVPTRFGASGRGARKRRSQRNRSDEGPGELSVALIAGKRELTVEVRDTGPGMDKAQAAKALEPFYTTKGGAGLSFGLGLPYAYQVMRKHGGSLHLRSKPGVGTSVYMTFPKRSVKAVWMEGGNRNG</sequence>
<evidence type="ECO:0000256" key="5">
    <source>
        <dbReference type="ARBA" id="ARBA00022741"/>
    </source>
</evidence>
<dbReference type="Gene3D" id="3.30.565.10">
    <property type="entry name" value="Histidine kinase-like ATPase, C-terminal domain"/>
    <property type="match status" value="1"/>
</dbReference>
<dbReference type="Proteomes" id="UP000266340">
    <property type="component" value="Unassembled WGS sequence"/>
</dbReference>
<dbReference type="PANTHER" id="PTHR43065">
    <property type="entry name" value="SENSOR HISTIDINE KINASE"/>
    <property type="match status" value="1"/>
</dbReference>
<accession>A0A398CFW1</accession>
<evidence type="ECO:0000313" key="12">
    <source>
        <dbReference type="Proteomes" id="UP000266340"/>
    </source>
</evidence>
<dbReference type="EC" id="2.7.13.3" evidence="2"/>
<evidence type="ECO:0000256" key="2">
    <source>
        <dbReference type="ARBA" id="ARBA00012438"/>
    </source>
</evidence>
<gene>
    <name evidence="11" type="ORF">D3H35_26750</name>
</gene>
<evidence type="ECO:0000313" key="11">
    <source>
        <dbReference type="EMBL" id="RIE00792.1"/>
    </source>
</evidence>
<name>A0A398CFW1_9BACL</name>
<dbReference type="GO" id="GO:0004673">
    <property type="term" value="F:protein histidine kinase activity"/>
    <property type="evidence" value="ECO:0007669"/>
    <property type="project" value="UniProtKB-EC"/>
</dbReference>
<dbReference type="InterPro" id="IPR036890">
    <property type="entry name" value="HATPase_C_sf"/>
</dbReference>
<dbReference type="InterPro" id="IPR003594">
    <property type="entry name" value="HATPase_dom"/>
</dbReference>
<dbReference type="AlphaFoldDB" id="A0A398CFW1"/>
<proteinExistence type="predicted"/>
<organism evidence="11 12">
    <name type="scientific">Cohnella faecalis</name>
    <dbReference type="NCBI Taxonomy" id="2315694"/>
    <lineage>
        <taxon>Bacteria</taxon>
        <taxon>Bacillati</taxon>
        <taxon>Bacillota</taxon>
        <taxon>Bacilli</taxon>
        <taxon>Bacillales</taxon>
        <taxon>Paenibacillaceae</taxon>
        <taxon>Cohnella</taxon>
    </lineage>
</organism>
<dbReference type="GO" id="GO:0005524">
    <property type="term" value="F:ATP binding"/>
    <property type="evidence" value="ECO:0007669"/>
    <property type="project" value="UniProtKB-KW"/>
</dbReference>
<dbReference type="SUPFAM" id="SSF55874">
    <property type="entry name" value="ATPase domain of HSP90 chaperone/DNA topoisomerase II/histidine kinase"/>
    <property type="match status" value="1"/>
</dbReference>
<dbReference type="InterPro" id="IPR004358">
    <property type="entry name" value="Sig_transdc_His_kin-like_C"/>
</dbReference>
<dbReference type="CDD" id="cd00075">
    <property type="entry name" value="HATPase"/>
    <property type="match status" value="1"/>
</dbReference>